<name>A0A0F9HTU0_9ZZZZ</name>
<protein>
    <submittedName>
        <fullName evidence="2">Uncharacterized protein</fullName>
    </submittedName>
</protein>
<gene>
    <name evidence="2" type="ORF">LCGC14_2023710</name>
</gene>
<proteinExistence type="predicted"/>
<reference evidence="2" key="1">
    <citation type="journal article" date="2015" name="Nature">
        <title>Complex archaea that bridge the gap between prokaryotes and eukaryotes.</title>
        <authorList>
            <person name="Spang A."/>
            <person name="Saw J.H."/>
            <person name="Jorgensen S.L."/>
            <person name="Zaremba-Niedzwiedzka K."/>
            <person name="Martijn J."/>
            <person name="Lind A.E."/>
            <person name="van Eijk R."/>
            <person name="Schleper C."/>
            <person name="Guy L."/>
            <person name="Ettema T.J."/>
        </authorList>
    </citation>
    <scope>NUCLEOTIDE SEQUENCE</scope>
</reference>
<evidence type="ECO:0000256" key="1">
    <source>
        <dbReference type="SAM" id="MobiDB-lite"/>
    </source>
</evidence>
<sequence>MSIQVYECADHGRDEVFLRSSDVPPTRECPCGKIAVHVISAPARIHIDRDWNEKANEAQGHGVYNQAKAQITNMYNETRDREERHDTPAPKVTEEAIQAAAVGLDKEQRTRATRPTPQQKQVAFARKQEKKLKTPV</sequence>
<feature type="region of interest" description="Disordered" evidence="1">
    <location>
        <begin position="103"/>
        <end position="136"/>
    </location>
</feature>
<comment type="caution">
    <text evidence="2">The sequence shown here is derived from an EMBL/GenBank/DDBJ whole genome shotgun (WGS) entry which is preliminary data.</text>
</comment>
<organism evidence="2">
    <name type="scientific">marine sediment metagenome</name>
    <dbReference type="NCBI Taxonomy" id="412755"/>
    <lineage>
        <taxon>unclassified sequences</taxon>
        <taxon>metagenomes</taxon>
        <taxon>ecological metagenomes</taxon>
    </lineage>
</organism>
<dbReference type="AlphaFoldDB" id="A0A0F9HTU0"/>
<dbReference type="EMBL" id="LAZR01023421">
    <property type="protein sequence ID" value="KKL78552.1"/>
    <property type="molecule type" value="Genomic_DNA"/>
</dbReference>
<accession>A0A0F9HTU0</accession>
<evidence type="ECO:0000313" key="2">
    <source>
        <dbReference type="EMBL" id="KKL78552.1"/>
    </source>
</evidence>